<evidence type="ECO:0000313" key="2">
    <source>
        <dbReference type="EnsemblPlants" id="TuG1812G0200002198.01.T01.cds381146"/>
    </source>
</evidence>
<feature type="compositionally biased region" description="Basic residues" evidence="1">
    <location>
        <begin position="29"/>
        <end position="44"/>
    </location>
</feature>
<dbReference type="Proteomes" id="UP000015106">
    <property type="component" value="Chromosome 2"/>
</dbReference>
<keyword evidence="3" id="KW-1185">Reference proteome</keyword>
<sequence length="51" mass="5704">MIEEIQQTSKGWGGGRGDREHGADLAAWSRRRERAAAARRHQHHVQTAACP</sequence>
<accession>A0A8R7TFQ1</accession>
<evidence type="ECO:0000256" key="1">
    <source>
        <dbReference type="SAM" id="MobiDB-lite"/>
    </source>
</evidence>
<reference evidence="2" key="2">
    <citation type="submission" date="2018-03" db="EMBL/GenBank/DDBJ databases">
        <title>The Triticum urartu genome reveals the dynamic nature of wheat genome evolution.</title>
        <authorList>
            <person name="Ling H."/>
            <person name="Ma B."/>
            <person name="Shi X."/>
            <person name="Liu H."/>
            <person name="Dong L."/>
            <person name="Sun H."/>
            <person name="Cao Y."/>
            <person name="Gao Q."/>
            <person name="Zheng S."/>
            <person name="Li Y."/>
            <person name="Yu Y."/>
            <person name="Du H."/>
            <person name="Qi M."/>
            <person name="Li Y."/>
            <person name="Yu H."/>
            <person name="Cui Y."/>
            <person name="Wang N."/>
            <person name="Chen C."/>
            <person name="Wu H."/>
            <person name="Zhao Y."/>
            <person name="Zhang J."/>
            <person name="Li Y."/>
            <person name="Zhou W."/>
            <person name="Zhang B."/>
            <person name="Hu W."/>
            <person name="Eijk M."/>
            <person name="Tang J."/>
            <person name="Witsenboer H."/>
            <person name="Zhao S."/>
            <person name="Li Z."/>
            <person name="Zhang A."/>
            <person name="Wang D."/>
            <person name="Liang C."/>
        </authorList>
    </citation>
    <scope>NUCLEOTIDE SEQUENCE [LARGE SCALE GENOMIC DNA]</scope>
    <source>
        <strain evidence="2">cv. G1812</strain>
    </source>
</reference>
<name>A0A8R7TFQ1_TRIUA</name>
<reference evidence="2" key="3">
    <citation type="submission" date="2022-06" db="UniProtKB">
        <authorList>
            <consortium name="EnsemblPlants"/>
        </authorList>
    </citation>
    <scope>IDENTIFICATION</scope>
</reference>
<feature type="compositionally biased region" description="Polar residues" evidence="1">
    <location>
        <begin position="1"/>
        <end position="10"/>
    </location>
</feature>
<reference evidence="3" key="1">
    <citation type="journal article" date="2013" name="Nature">
        <title>Draft genome of the wheat A-genome progenitor Triticum urartu.</title>
        <authorList>
            <person name="Ling H.Q."/>
            <person name="Zhao S."/>
            <person name="Liu D."/>
            <person name="Wang J."/>
            <person name="Sun H."/>
            <person name="Zhang C."/>
            <person name="Fan H."/>
            <person name="Li D."/>
            <person name="Dong L."/>
            <person name="Tao Y."/>
            <person name="Gao C."/>
            <person name="Wu H."/>
            <person name="Li Y."/>
            <person name="Cui Y."/>
            <person name="Guo X."/>
            <person name="Zheng S."/>
            <person name="Wang B."/>
            <person name="Yu K."/>
            <person name="Liang Q."/>
            <person name="Yang W."/>
            <person name="Lou X."/>
            <person name="Chen J."/>
            <person name="Feng M."/>
            <person name="Jian J."/>
            <person name="Zhang X."/>
            <person name="Luo G."/>
            <person name="Jiang Y."/>
            <person name="Liu J."/>
            <person name="Wang Z."/>
            <person name="Sha Y."/>
            <person name="Zhang B."/>
            <person name="Wu H."/>
            <person name="Tang D."/>
            <person name="Shen Q."/>
            <person name="Xue P."/>
            <person name="Zou S."/>
            <person name="Wang X."/>
            <person name="Liu X."/>
            <person name="Wang F."/>
            <person name="Yang Y."/>
            <person name="An X."/>
            <person name="Dong Z."/>
            <person name="Zhang K."/>
            <person name="Zhang X."/>
            <person name="Luo M.C."/>
            <person name="Dvorak J."/>
            <person name="Tong Y."/>
            <person name="Wang J."/>
            <person name="Yang H."/>
            <person name="Li Z."/>
            <person name="Wang D."/>
            <person name="Zhang A."/>
            <person name="Wang J."/>
        </authorList>
    </citation>
    <scope>NUCLEOTIDE SEQUENCE</scope>
    <source>
        <strain evidence="3">cv. G1812</strain>
    </source>
</reference>
<dbReference type="Gramene" id="TuG1812G0200002198.01.T01">
    <property type="protein sequence ID" value="TuG1812G0200002198.01.T01.cds381146"/>
    <property type="gene ID" value="TuG1812G0200002198.01"/>
</dbReference>
<evidence type="ECO:0000313" key="3">
    <source>
        <dbReference type="Proteomes" id="UP000015106"/>
    </source>
</evidence>
<proteinExistence type="predicted"/>
<organism evidence="2 3">
    <name type="scientific">Triticum urartu</name>
    <name type="common">Red wild einkorn</name>
    <name type="synonym">Crithodium urartu</name>
    <dbReference type="NCBI Taxonomy" id="4572"/>
    <lineage>
        <taxon>Eukaryota</taxon>
        <taxon>Viridiplantae</taxon>
        <taxon>Streptophyta</taxon>
        <taxon>Embryophyta</taxon>
        <taxon>Tracheophyta</taxon>
        <taxon>Spermatophyta</taxon>
        <taxon>Magnoliopsida</taxon>
        <taxon>Liliopsida</taxon>
        <taxon>Poales</taxon>
        <taxon>Poaceae</taxon>
        <taxon>BOP clade</taxon>
        <taxon>Pooideae</taxon>
        <taxon>Triticodae</taxon>
        <taxon>Triticeae</taxon>
        <taxon>Triticinae</taxon>
        <taxon>Triticum</taxon>
    </lineage>
</organism>
<dbReference type="EnsemblPlants" id="TuG1812G0200002198.01.T01">
    <property type="protein sequence ID" value="TuG1812G0200002198.01.T01.cds381146"/>
    <property type="gene ID" value="TuG1812G0200002198.01"/>
</dbReference>
<feature type="region of interest" description="Disordered" evidence="1">
    <location>
        <begin position="1"/>
        <end position="51"/>
    </location>
</feature>
<protein>
    <submittedName>
        <fullName evidence="2">Uncharacterized protein</fullName>
    </submittedName>
</protein>
<dbReference type="AlphaFoldDB" id="A0A8R7TFQ1"/>